<feature type="compositionally biased region" description="Low complexity" evidence="1">
    <location>
        <begin position="493"/>
        <end position="503"/>
    </location>
</feature>
<gene>
    <name evidence="2" type="ORF">Cvel_8032</name>
</gene>
<proteinExistence type="predicted"/>
<organism evidence="2">
    <name type="scientific">Chromera velia CCMP2878</name>
    <dbReference type="NCBI Taxonomy" id="1169474"/>
    <lineage>
        <taxon>Eukaryota</taxon>
        <taxon>Sar</taxon>
        <taxon>Alveolata</taxon>
        <taxon>Colpodellida</taxon>
        <taxon>Chromeraceae</taxon>
        <taxon>Chromera</taxon>
    </lineage>
</organism>
<feature type="compositionally biased region" description="Basic and acidic residues" evidence="1">
    <location>
        <begin position="321"/>
        <end position="331"/>
    </location>
</feature>
<feature type="region of interest" description="Disordered" evidence="1">
    <location>
        <begin position="321"/>
        <end position="350"/>
    </location>
</feature>
<protein>
    <submittedName>
        <fullName evidence="2">Uncharacterized protein</fullName>
    </submittedName>
</protein>
<dbReference type="AlphaFoldDB" id="A0A0G4HR55"/>
<accession>A0A0G4HR55</accession>
<feature type="region of interest" description="Disordered" evidence="1">
    <location>
        <begin position="199"/>
        <end position="233"/>
    </location>
</feature>
<dbReference type="EMBL" id="CDMZ01003546">
    <property type="protein sequence ID" value="CEM46761.1"/>
    <property type="molecule type" value="Genomic_DNA"/>
</dbReference>
<name>A0A0G4HR55_9ALVE</name>
<dbReference type="VEuPathDB" id="CryptoDB:Cvel_8032"/>
<feature type="compositionally biased region" description="Basic residues" evidence="1">
    <location>
        <begin position="332"/>
        <end position="344"/>
    </location>
</feature>
<feature type="compositionally biased region" description="Low complexity" evidence="1">
    <location>
        <begin position="201"/>
        <end position="210"/>
    </location>
</feature>
<reference evidence="2" key="1">
    <citation type="submission" date="2014-11" db="EMBL/GenBank/DDBJ databases">
        <authorList>
            <person name="Otto D Thomas"/>
            <person name="Naeem Raeece"/>
        </authorList>
    </citation>
    <scope>NUCLEOTIDE SEQUENCE</scope>
</reference>
<sequence length="563" mass="62295">MERFAPEEEQKAVGKTAVVYREGKVEDDRDRVIHKVAFFDADLCVPPRPQTARLQKVQNALSGAAGRDSHFRLQDLYKESMGNDFGPTEVGEKRGIQIARPSQWPSQWDLRFAQMARAGVTFRSTQKPIFLPSGVSSPRTKSCSPSPSPTRSPSPRVSSPGATRRSTARQKAEEIVDRFWGSKARSSLRELKSRFFRTDNQWKSSQSIQSQRRHSNVQYPQQRGHPGVRNGRKRSTWTDAFVKPPPGTDAVSSASPSAGLGNQALGAPTWGPKKENGLSNCLAPSGAASATAGISKETEGEKETVQSAEAQLDEIIAAALKEKEKGNEKGMRSQRRQRRKARRRGERERLARSVSLQAELFPQGCLSDQIQLHSLPDVESSVFGRSYSELLALSNPEISEKFSPRAIATKIRKLQKETEILLHQAEIAAARNRETRSRNGASKRRMEQIVEVLRLLDSQTRMLAERTAAAAGRRDSGAVGGRRSPGKKGSPFSRTFRGSISGGSRRRSMAKGTSRFAEMLEKANIIEGRMGGMHAALLYFDALKQQTDAVKGITNRQVHPKEK</sequence>
<feature type="region of interest" description="Disordered" evidence="1">
    <location>
        <begin position="128"/>
        <end position="170"/>
    </location>
</feature>
<feature type="region of interest" description="Disordered" evidence="1">
    <location>
        <begin position="470"/>
        <end position="511"/>
    </location>
</feature>
<evidence type="ECO:0000313" key="2">
    <source>
        <dbReference type="EMBL" id="CEM46761.1"/>
    </source>
</evidence>
<feature type="compositionally biased region" description="Low complexity" evidence="1">
    <location>
        <begin position="135"/>
        <end position="145"/>
    </location>
</feature>
<evidence type="ECO:0000256" key="1">
    <source>
        <dbReference type="SAM" id="MobiDB-lite"/>
    </source>
</evidence>